<dbReference type="AlphaFoldDB" id="A0A6N8IRC3"/>
<keyword evidence="3" id="KW-1185">Reference proteome</keyword>
<organism evidence="2 3">
    <name type="scientific">Ramlibacter pinisoli</name>
    <dbReference type="NCBI Taxonomy" id="2682844"/>
    <lineage>
        <taxon>Bacteria</taxon>
        <taxon>Pseudomonadati</taxon>
        <taxon>Pseudomonadota</taxon>
        <taxon>Betaproteobacteria</taxon>
        <taxon>Burkholderiales</taxon>
        <taxon>Comamonadaceae</taxon>
        <taxon>Ramlibacter</taxon>
    </lineage>
</organism>
<dbReference type="EMBL" id="WSEL01000003">
    <property type="protein sequence ID" value="MVQ29398.1"/>
    <property type="molecule type" value="Genomic_DNA"/>
</dbReference>
<protein>
    <submittedName>
        <fullName evidence="2">Uncharacterized protein</fullName>
    </submittedName>
</protein>
<dbReference type="Proteomes" id="UP000469385">
    <property type="component" value="Unassembled WGS sequence"/>
</dbReference>
<feature type="transmembrane region" description="Helical" evidence="1">
    <location>
        <begin position="25"/>
        <end position="47"/>
    </location>
</feature>
<gene>
    <name evidence="2" type="ORF">GON04_08065</name>
</gene>
<evidence type="ECO:0000313" key="2">
    <source>
        <dbReference type="EMBL" id="MVQ29398.1"/>
    </source>
</evidence>
<evidence type="ECO:0000313" key="3">
    <source>
        <dbReference type="Proteomes" id="UP000469385"/>
    </source>
</evidence>
<accession>A0A6N8IRC3</accession>
<keyword evidence="1" id="KW-0472">Membrane</keyword>
<sequence>MPRPAPVVIAPPAAPVRALDRLLALLPWAAGAALAVLAAMRTVLLLARRHRSAAASLPAEVVPSQTAVLPRRSVQPDEDFALALDLDLDGASPTAARP</sequence>
<evidence type="ECO:0000256" key="1">
    <source>
        <dbReference type="SAM" id="Phobius"/>
    </source>
</evidence>
<dbReference type="RefSeq" id="WP_157397405.1">
    <property type="nucleotide sequence ID" value="NZ_WSEL01000003.1"/>
</dbReference>
<proteinExistence type="predicted"/>
<keyword evidence="1" id="KW-0812">Transmembrane</keyword>
<reference evidence="2 3" key="1">
    <citation type="submission" date="2019-12" db="EMBL/GenBank/DDBJ databases">
        <authorList>
            <person name="Huq M.A."/>
        </authorList>
    </citation>
    <scope>NUCLEOTIDE SEQUENCE [LARGE SCALE GENOMIC DNA]</scope>
    <source>
        <strain evidence="2 3">MAH-25</strain>
    </source>
</reference>
<keyword evidence="1" id="KW-1133">Transmembrane helix</keyword>
<name>A0A6N8IRC3_9BURK</name>
<comment type="caution">
    <text evidence="2">The sequence shown here is derived from an EMBL/GenBank/DDBJ whole genome shotgun (WGS) entry which is preliminary data.</text>
</comment>